<protein>
    <recommendedName>
        <fullName evidence="2">tetraacyldisaccharide 4'-kinase</fullName>
        <ecNumber evidence="2">2.7.1.130</ecNumber>
    </recommendedName>
</protein>
<evidence type="ECO:0000313" key="11">
    <source>
        <dbReference type="Proteomes" id="UP001457282"/>
    </source>
</evidence>
<dbReference type="Proteomes" id="UP001457282">
    <property type="component" value="Unassembled WGS sequence"/>
</dbReference>
<keyword evidence="6" id="KW-0547">Nucleotide-binding</keyword>
<comment type="caution">
    <text evidence="10">The sequence shown here is derived from an EMBL/GenBank/DDBJ whole genome shotgun (WGS) entry which is preliminary data.</text>
</comment>
<gene>
    <name evidence="10" type="ORF">M0R45_002204</name>
</gene>
<evidence type="ECO:0000256" key="7">
    <source>
        <dbReference type="ARBA" id="ARBA00022777"/>
    </source>
</evidence>
<accession>A0AAW1VNB4</accession>
<reference evidence="10 11" key="1">
    <citation type="journal article" date="2023" name="G3 (Bethesda)">
        <title>A chromosome-length genome assembly and annotation of blackberry (Rubus argutus, cv. 'Hillquist').</title>
        <authorList>
            <person name="Bruna T."/>
            <person name="Aryal R."/>
            <person name="Dudchenko O."/>
            <person name="Sargent D.J."/>
            <person name="Mead D."/>
            <person name="Buti M."/>
            <person name="Cavallini A."/>
            <person name="Hytonen T."/>
            <person name="Andres J."/>
            <person name="Pham M."/>
            <person name="Weisz D."/>
            <person name="Mascagni F."/>
            <person name="Usai G."/>
            <person name="Natali L."/>
            <person name="Bassil N."/>
            <person name="Fernandez G.E."/>
            <person name="Lomsadze A."/>
            <person name="Armour M."/>
            <person name="Olukolu B."/>
            <person name="Poorten T."/>
            <person name="Britton C."/>
            <person name="Davik J."/>
            <person name="Ashrafi H."/>
            <person name="Aiden E.L."/>
            <person name="Borodovsky M."/>
            <person name="Worthington M."/>
        </authorList>
    </citation>
    <scope>NUCLEOTIDE SEQUENCE [LARGE SCALE GENOMIC DNA]</scope>
    <source>
        <strain evidence="10">PI 553951</strain>
    </source>
</reference>
<dbReference type="PANTHER" id="PTHR42724">
    <property type="entry name" value="TETRAACYLDISACCHARIDE 4'-KINASE"/>
    <property type="match status" value="1"/>
</dbReference>
<evidence type="ECO:0000313" key="10">
    <source>
        <dbReference type="EMBL" id="KAK9907202.1"/>
    </source>
</evidence>
<evidence type="ECO:0000256" key="8">
    <source>
        <dbReference type="ARBA" id="ARBA00022840"/>
    </source>
</evidence>
<comment type="pathway">
    <text evidence="1">Glycolipid biosynthesis; lipid IV(A) biosynthesis; lipid IV(A) from (3R)-3-hydroxytetradecanoyl-[acyl-carrier-protein] and UDP-N-acetyl-alpha-D-glucosamine: step 6/6.</text>
</comment>
<evidence type="ECO:0000256" key="4">
    <source>
        <dbReference type="ARBA" id="ARBA00022556"/>
    </source>
</evidence>
<evidence type="ECO:0000256" key="3">
    <source>
        <dbReference type="ARBA" id="ARBA00022516"/>
    </source>
</evidence>
<keyword evidence="9" id="KW-0443">Lipid metabolism</keyword>
<evidence type="ECO:0000256" key="9">
    <source>
        <dbReference type="ARBA" id="ARBA00023098"/>
    </source>
</evidence>
<keyword evidence="3" id="KW-0444">Lipid biosynthesis</keyword>
<sequence length="280" mass="31840">MVEFIARYLADSGISPLLRTRGYAGGDEPKMLDRHFLGRPDRSLQLNLEIVTVNGLTLWGNCHLIPRGPLREPLNALRRADVVVVHQADMVSEHLKDIGLIQREINKYVPVFVTQMNPCYFFDVGNANSRKPLGDLSNTIVLCVSSIGSVNAFAKGMEKIGAFYVDRLEFSDHHKFQAKLKLVFCLFFDLRFLSYAVCLVLNDMNAQDIEMIKRRLIELEDRFSSKPVVIVTEKDYDRDPGIFKHLDPFEVLALCSELKIIPSRGCTEDSFKKLLKEVCT</sequence>
<keyword evidence="5" id="KW-0808">Transferase</keyword>
<keyword evidence="11" id="KW-1185">Reference proteome</keyword>
<dbReference type="InterPro" id="IPR003758">
    <property type="entry name" value="LpxK"/>
</dbReference>
<dbReference type="GO" id="GO:0016020">
    <property type="term" value="C:membrane"/>
    <property type="evidence" value="ECO:0007669"/>
    <property type="project" value="GOC"/>
</dbReference>
<keyword evidence="8" id="KW-0067">ATP-binding</keyword>
<dbReference type="AlphaFoldDB" id="A0AAW1VNB4"/>
<dbReference type="GO" id="GO:0009029">
    <property type="term" value="F:lipid-A 4'-kinase activity"/>
    <property type="evidence" value="ECO:0007669"/>
    <property type="project" value="UniProtKB-EC"/>
</dbReference>
<evidence type="ECO:0000256" key="5">
    <source>
        <dbReference type="ARBA" id="ARBA00022679"/>
    </source>
</evidence>
<organism evidence="10 11">
    <name type="scientific">Rubus argutus</name>
    <name type="common">Southern blackberry</name>
    <dbReference type="NCBI Taxonomy" id="59490"/>
    <lineage>
        <taxon>Eukaryota</taxon>
        <taxon>Viridiplantae</taxon>
        <taxon>Streptophyta</taxon>
        <taxon>Embryophyta</taxon>
        <taxon>Tracheophyta</taxon>
        <taxon>Spermatophyta</taxon>
        <taxon>Magnoliopsida</taxon>
        <taxon>eudicotyledons</taxon>
        <taxon>Gunneridae</taxon>
        <taxon>Pentapetalae</taxon>
        <taxon>rosids</taxon>
        <taxon>fabids</taxon>
        <taxon>Rosales</taxon>
        <taxon>Rosaceae</taxon>
        <taxon>Rosoideae</taxon>
        <taxon>Rosoideae incertae sedis</taxon>
        <taxon>Rubus</taxon>
    </lineage>
</organism>
<dbReference type="GO" id="GO:0009245">
    <property type="term" value="P:lipid A biosynthetic process"/>
    <property type="evidence" value="ECO:0007669"/>
    <property type="project" value="UniProtKB-KW"/>
</dbReference>
<proteinExistence type="predicted"/>
<evidence type="ECO:0000256" key="6">
    <source>
        <dbReference type="ARBA" id="ARBA00022741"/>
    </source>
</evidence>
<dbReference type="EMBL" id="JBEDUW010000032">
    <property type="protein sequence ID" value="KAK9907202.1"/>
    <property type="molecule type" value="Genomic_DNA"/>
</dbReference>
<dbReference type="GO" id="GO:0005524">
    <property type="term" value="F:ATP binding"/>
    <property type="evidence" value="ECO:0007669"/>
    <property type="project" value="UniProtKB-KW"/>
</dbReference>
<evidence type="ECO:0000256" key="1">
    <source>
        <dbReference type="ARBA" id="ARBA00004870"/>
    </source>
</evidence>
<dbReference type="PANTHER" id="PTHR42724:SF1">
    <property type="entry name" value="TETRAACYLDISACCHARIDE 4'-KINASE, MITOCHONDRIAL-RELATED"/>
    <property type="match status" value="1"/>
</dbReference>
<name>A0AAW1VNB4_RUBAR</name>
<dbReference type="EC" id="2.7.1.130" evidence="2"/>
<dbReference type="Pfam" id="PF02606">
    <property type="entry name" value="LpxK"/>
    <property type="match status" value="1"/>
</dbReference>
<keyword evidence="7" id="KW-0418">Kinase</keyword>
<evidence type="ECO:0000256" key="2">
    <source>
        <dbReference type="ARBA" id="ARBA00012071"/>
    </source>
</evidence>
<keyword evidence="4" id="KW-0441">Lipid A biosynthesis</keyword>